<gene>
    <name evidence="1" type="ORF">E1261_01365</name>
</gene>
<comment type="caution">
    <text evidence="1">The sequence shown here is derived from an EMBL/GenBank/DDBJ whole genome shotgun (WGS) entry which is preliminary data.</text>
</comment>
<dbReference type="EMBL" id="SMKA01000002">
    <property type="protein sequence ID" value="TDC35540.1"/>
    <property type="molecule type" value="Genomic_DNA"/>
</dbReference>
<sequence>MPLFLGTGGRREPAFAFIEGEGRRLADMMGFVGPQFASVTVKLMERYEVADLGDVVGSNGGGGLELVCHGYPDLGGGAKWPYAPPSVVNGQFTGINQSGPMIEADMATEKGFSGGPVLMEDGSLAGMLIGDTDGKARIVPRQVLALLGG</sequence>
<accession>A0A4R4QIW7</accession>
<dbReference type="SUPFAM" id="SSF50494">
    <property type="entry name" value="Trypsin-like serine proteases"/>
    <property type="match status" value="1"/>
</dbReference>
<dbReference type="InterPro" id="IPR043504">
    <property type="entry name" value="Peptidase_S1_PA_chymotrypsin"/>
</dbReference>
<dbReference type="AlphaFoldDB" id="A0A4R4QIW7"/>
<name>A0A4R4QIW7_9ACTN</name>
<evidence type="ECO:0000313" key="2">
    <source>
        <dbReference type="Proteomes" id="UP000295075"/>
    </source>
</evidence>
<protein>
    <recommendedName>
        <fullName evidence="3">Serine protease</fullName>
    </recommendedName>
</protein>
<keyword evidence="2" id="KW-1185">Reference proteome</keyword>
<organism evidence="1 2">
    <name type="scientific">Kribbella albertanoniae</name>
    <dbReference type="NCBI Taxonomy" id="1266829"/>
    <lineage>
        <taxon>Bacteria</taxon>
        <taxon>Bacillati</taxon>
        <taxon>Actinomycetota</taxon>
        <taxon>Actinomycetes</taxon>
        <taxon>Propionibacteriales</taxon>
        <taxon>Kribbellaceae</taxon>
        <taxon>Kribbella</taxon>
    </lineage>
</organism>
<dbReference type="InterPro" id="IPR009003">
    <property type="entry name" value="Peptidase_S1_PA"/>
</dbReference>
<proteinExistence type="predicted"/>
<dbReference type="Proteomes" id="UP000295075">
    <property type="component" value="Unassembled WGS sequence"/>
</dbReference>
<dbReference type="RefSeq" id="WP_132400430.1">
    <property type="nucleotide sequence ID" value="NZ_SMKA01000002.1"/>
</dbReference>
<evidence type="ECO:0008006" key="3">
    <source>
        <dbReference type="Google" id="ProtNLM"/>
    </source>
</evidence>
<reference evidence="1 2" key="1">
    <citation type="submission" date="2019-03" db="EMBL/GenBank/DDBJ databases">
        <title>Draft genome sequences of novel Actinobacteria.</title>
        <authorList>
            <person name="Sahin N."/>
            <person name="Ay H."/>
            <person name="Saygin H."/>
        </authorList>
    </citation>
    <scope>NUCLEOTIDE SEQUENCE [LARGE SCALE GENOMIC DNA]</scope>
    <source>
        <strain evidence="1 2">JCM 30547</strain>
    </source>
</reference>
<evidence type="ECO:0000313" key="1">
    <source>
        <dbReference type="EMBL" id="TDC35540.1"/>
    </source>
</evidence>
<dbReference type="Gene3D" id="2.40.10.10">
    <property type="entry name" value="Trypsin-like serine proteases"/>
    <property type="match status" value="1"/>
</dbReference>